<sequence length="127" mass="14075">WTQLDEEPIYALVDSRKQDKLALKSPFMLKLIKRMQDPLLALKSLFTLQVAKKVNARIDRLSGIASAMNGPIDRLDRTASPNKVGRGFSAARRSASPDPIYATFDFDEADQAGFPLRRSAAVNDLLA</sequence>
<name>A0A0K2QTI2_HELPX</name>
<organism evidence="1">
    <name type="scientific">Helicobacter pylori</name>
    <name type="common">Campylobacter pylori</name>
    <dbReference type="NCBI Taxonomy" id="210"/>
    <lineage>
        <taxon>Bacteria</taxon>
        <taxon>Pseudomonadati</taxon>
        <taxon>Campylobacterota</taxon>
        <taxon>Epsilonproteobacteria</taxon>
        <taxon>Campylobacterales</taxon>
        <taxon>Helicobacteraceae</taxon>
        <taxon>Helicobacter</taxon>
    </lineage>
</organism>
<proteinExistence type="predicted"/>
<reference evidence="1" key="1">
    <citation type="submission" date="2015-07" db="EMBL/GenBank/DDBJ databases">
        <title>MeaNS - Measles Nucleotide Surveillance Program.</title>
        <authorList>
            <person name="Tran T."/>
            <person name="Druce J."/>
        </authorList>
    </citation>
    <scope>NUCLEOTIDE SEQUENCE</scope>
    <source>
        <strain evidence="1">BH252</strain>
    </source>
</reference>
<feature type="non-terminal residue" evidence="1">
    <location>
        <position position="1"/>
    </location>
</feature>
<dbReference type="EMBL" id="LC068131">
    <property type="protein sequence ID" value="BAS05646.1"/>
    <property type="molecule type" value="Genomic_DNA"/>
</dbReference>
<evidence type="ECO:0000313" key="1">
    <source>
        <dbReference type="EMBL" id="BAS05646.1"/>
    </source>
</evidence>
<protein>
    <submittedName>
        <fullName evidence="1">Cytotoxin-associated protein A</fullName>
    </submittedName>
</protein>
<accession>A0A0K2QTI2</accession>
<feature type="non-terminal residue" evidence="1">
    <location>
        <position position="127"/>
    </location>
</feature>
<gene>
    <name evidence="1" type="primary">cagA</name>
</gene>
<dbReference type="AlphaFoldDB" id="A0A0K2QTI2"/>